<evidence type="ECO:0000313" key="3">
    <source>
        <dbReference type="Proteomes" id="UP000654075"/>
    </source>
</evidence>
<feature type="region of interest" description="Disordered" evidence="1">
    <location>
        <begin position="568"/>
        <end position="650"/>
    </location>
</feature>
<feature type="compositionally biased region" description="Polar residues" evidence="1">
    <location>
        <begin position="570"/>
        <end position="580"/>
    </location>
</feature>
<feature type="region of interest" description="Disordered" evidence="1">
    <location>
        <begin position="510"/>
        <end position="556"/>
    </location>
</feature>
<dbReference type="Proteomes" id="UP000654075">
    <property type="component" value="Unassembled WGS sequence"/>
</dbReference>
<organism evidence="2 3">
    <name type="scientific">Polarella glacialis</name>
    <name type="common">Dinoflagellate</name>
    <dbReference type="NCBI Taxonomy" id="89957"/>
    <lineage>
        <taxon>Eukaryota</taxon>
        <taxon>Sar</taxon>
        <taxon>Alveolata</taxon>
        <taxon>Dinophyceae</taxon>
        <taxon>Suessiales</taxon>
        <taxon>Suessiaceae</taxon>
        <taxon>Polarella</taxon>
    </lineage>
</organism>
<gene>
    <name evidence="2" type="ORF">PGLA1383_LOCUS24605</name>
</gene>
<comment type="caution">
    <text evidence="2">The sequence shown here is derived from an EMBL/GenBank/DDBJ whole genome shotgun (WGS) entry which is preliminary data.</text>
</comment>
<feature type="compositionally biased region" description="Low complexity" evidence="1">
    <location>
        <begin position="602"/>
        <end position="636"/>
    </location>
</feature>
<feature type="region of interest" description="Disordered" evidence="1">
    <location>
        <begin position="1"/>
        <end position="23"/>
    </location>
</feature>
<evidence type="ECO:0000256" key="1">
    <source>
        <dbReference type="SAM" id="MobiDB-lite"/>
    </source>
</evidence>
<reference evidence="2" key="1">
    <citation type="submission" date="2021-02" db="EMBL/GenBank/DDBJ databases">
        <authorList>
            <person name="Dougan E. K."/>
            <person name="Rhodes N."/>
            <person name="Thang M."/>
            <person name="Chan C."/>
        </authorList>
    </citation>
    <scope>NUCLEOTIDE SEQUENCE</scope>
</reference>
<accession>A0A813F582</accession>
<proteinExistence type="predicted"/>
<feature type="non-terminal residue" evidence="2">
    <location>
        <position position="1"/>
    </location>
</feature>
<feature type="compositionally biased region" description="Basic and acidic residues" evidence="1">
    <location>
        <begin position="14"/>
        <end position="23"/>
    </location>
</feature>
<keyword evidence="3" id="KW-1185">Reference proteome</keyword>
<name>A0A813F582_POLGL</name>
<protein>
    <submittedName>
        <fullName evidence="2">Uncharacterized protein</fullName>
    </submittedName>
</protein>
<evidence type="ECO:0000313" key="2">
    <source>
        <dbReference type="EMBL" id="CAE8606625.1"/>
    </source>
</evidence>
<dbReference type="AlphaFoldDB" id="A0A813F582"/>
<dbReference type="EMBL" id="CAJNNV010019572">
    <property type="protein sequence ID" value="CAE8606625.1"/>
    <property type="molecule type" value="Genomic_DNA"/>
</dbReference>
<sequence length="724" mass="77818">AQRLRMEMSVAEPPRPDSKSRLSDRAAAQLELILAGDPLLGGAAAAADEEKSQQLLSRLAAGHGQVYSAGDSERGIHLRLWLGSASFAAGPALSELRAVLKLGPQASHEHELRGFAAEAVLHPTVVVPSGRTMWLAAYTLECPRGPDPPRVFLQLWHGSDLFGLVKVLMDPLEEQEVREILSVRGYVQLFDGTLEVNAVGSDAVVGSLHVSLHAGLSSVLLSLAEESLQLGRQQAPLCADLAAAKLRIAAEEDLGRMLEDFGSTGHEQPATLASVGMIKTSLLRNVSSLSGSEASALIADILKVPRCLDDAEVDPGFIIKRLETMAAEVKNPLDELVKEVGDEAGTLAMDLLDVSSPAQIQRQDLSRLLRLRSLEVSWSTLEDIFTSLGCTGASEVLPAAPFARLFRRRAEARAQQSARLRRLELEVLSWFRGTLPRGKNCLELVSAYARADGNIDHLGLAVFLRPAVTALGCPAASQDLDLLAESLVDRLGAPGSRGVSARALAAWLEDNNNDNNNSSRLEVNGSAPVAGTDALPNRTEHCPEQQQQPQQHRAGGGIHVRAEEELQRLSLGSTRPTRSWVQGKEQDPTASGLSERWPEEFQPTTSVQQQQQQQQQQPQLQQRQQQQGPSVQGTLQLSRPLGPAPGSSRPWRQVVGELLADSIQVSTARLQVLSAEEGSSLVCVQIKPGPEHEPSADEAMANLSLLLGDPSSKLGASVLGSYFC</sequence>